<dbReference type="Pfam" id="PF00535">
    <property type="entry name" value="Glycos_transf_2"/>
    <property type="match status" value="1"/>
</dbReference>
<dbReference type="AlphaFoldDB" id="X1CIR1"/>
<name>X1CIR1_9ZZZZ</name>
<feature type="domain" description="Glycosyltransferase 2-like" evidence="4">
    <location>
        <begin position="4"/>
        <end position="102"/>
    </location>
</feature>
<dbReference type="Gene3D" id="3.90.550.10">
    <property type="entry name" value="Spore Coat Polysaccharide Biosynthesis Protein SpsA, Chain A"/>
    <property type="match status" value="1"/>
</dbReference>
<keyword evidence="2" id="KW-0328">Glycosyltransferase</keyword>
<dbReference type="PANTHER" id="PTHR43179:SF12">
    <property type="entry name" value="GALACTOFURANOSYLTRANSFERASE GLFT2"/>
    <property type="match status" value="1"/>
</dbReference>
<dbReference type="PANTHER" id="PTHR43179">
    <property type="entry name" value="RHAMNOSYLTRANSFERASE WBBL"/>
    <property type="match status" value="1"/>
</dbReference>
<dbReference type="CDD" id="cd00761">
    <property type="entry name" value="Glyco_tranf_GTA_type"/>
    <property type="match status" value="1"/>
</dbReference>
<evidence type="ECO:0000259" key="4">
    <source>
        <dbReference type="Pfam" id="PF00535"/>
    </source>
</evidence>
<dbReference type="SUPFAM" id="SSF53448">
    <property type="entry name" value="Nucleotide-diphospho-sugar transferases"/>
    <property type="match status" value="1"/>
</dbReference>
<dbReference type="InterPro" id="IPR001173">
    <property type="entry name" value="Glyco_trans_2-like"/>
</dbReference>
<accession>X1CIR1</accession>
<evidence type="ECO:0000313" key="5">
    <source>
        <dbReference type="EMBL" id="GAG92937.1"/>
    </source>
</evidence>
<organism evidence="5">
    <name type="scientific">marine sediment metagenome</name>
    <dbReference type="NCBI Taxonomy" id="412755"/>
    <lineage>
        <taxon>unclassified sequences</taxon>
        <taxon>metagenomes</taxon>
        <taxon>ecological metagenomes</taxon>
    </lineage>
</organism>
<feature type="non-terminal residue" evidence="5">
    <location>
        <position position="1"/>
    </location>
</feature>
<dbReference type="GO" id="GO:0016757">
    <property type="term" value="F:glycosyltransferase activity"/>
    <property type="evidence" value="ECO:0007669"/>
    <property type="project" value="UniProtKB-KW"/>
</dbReference>
<gene>
    <name evidence="5" type="ORF">S01H4_50625</name>
</gene>
<evidence type="ECO:0000256" key="1">
    <source>
        <dbReference type="ARBA" id="ARBA00006739"/>
    </source>
</evidence>
<proteinExistence type="inferred from homology"/>
<evidence type="ECO:0000256" key="2">
    <source>
        <dbReference type="ARBA" id="ARBA00022676"/>
    </source>
</evidence>
<keyword evidence="3" id="KW-0808">Transferase</keyword>
<dbReference type="EMBL" id="BART01028760">
    <property type="protein sequence ID" value="GAG92937.1"/>
    <property type="molecule type" value="Genomic_DNA"/>
</dbReference>
<dbReference type="InterPro" id="IPR029044">
    <property type="entry name" value="Nucleotide-diphossugar_trans"/>
</dbReference>
<reference evidence="5" key="1">
    <citation type="journal article" date="2014" name="Front. Microbiol.">
        <title>High frequency of phylogenetically diverse reductive dehalogenase-homologous genes in deep subseafloor sedimentary metagenomes.</title>
        <authorList>
            <person name="Kawai M."/>
            <person name="Futagami T."/>
            <person name="Toyoda A."/>
            <person name="Takaki Y."/>
            <person name="Nishi S."/>
            <person name="Hori S."/>
            <person name="Arai W."/>
            <person name="Tsubouchi T."/>
            <person name="Morono Y."/>
            <person name="Uchiyama I."/>
            <person name="Ito T."/>
            <person name="Fujiyama A."/>
            <person name="Inagaki F."/>
            <person name="Takami H."/>
        </authorList>
    </citation>
    <scope>NUCLEOTIDE SEQUENCE</scope>
    <source>
        <strain evidence="5">Expedition CK06-06</strain>
    </source>
</reference>
<comment type="similarity">
    <text evidence="1">Belongs to the glycosyltransferase 2 family.</text>
</comment>
<evidence type="ECO:0000256" key="3">
    <source>
        <dbReference type="ARBA" id="ARBA00022679"/>
    </source>
</evidence>
<comment type="caution">
    <text evidence="5">The sequence shown here is derived from an EMBL/GenBank/DDBJ whole genome shotgun (WGS) entry which is preliminary data.</text>
</comment>
<protein>
    <recommendedName>
        <fullName evidence="4">Glycosyltransferase 2-like domain-containing protein</fullName>
    </recommendedName>
</protein>
<sequence>AYVDLTLRALLRTTIAPWHYEIIVVDDGSVDGTAEYVRQEFGLQNVSCIRRTKNINKPNCPGLARNVGLRAARGRWVAFQDCDVLHCHDIITATLKQAREPASWHAWGTWIMERDYDCETTVGFEGARDAEMPGQMWWCAERKLLMDIGGFDERFTDYGAEDEDIRARVLRCNLPKKYITGQYAIGLYASRGLAATGGVLSRETNAAQHKLWQADMTVVRNGGVAWGEPHDS</sequence>